<dbReference type="InterPro" id="IPR036087">
    <property type="entry name" value="Nict_dMeBzImd_PRibTrfase_sf"/>
</dbReference>
<keyword evidence="5 10" id="KW-0169">Cobalamin biosynthesis</keyword>
<dbReference type="HAMAP" id="MF_00230">
    <property type="entry name" value="CobT"/>
    <property type="match status" value="1"/>
</dbReference>
<protein>
    <recommendedName>
        <fullName evidence="4 10">Nicotinate-nucleotide--dimethylbenzimidazole phosphoribosyltransferase</fullName>
        <shortName evidence="10">NN:DBI PRT</shortName>
        <ecNumber evidence="3 10">2.4.2.21</ecNumber>
    </recommendedName>
    <alternativeName>
        <fullName evidence="8 10">N(1)-alpha-phosphoribosyltransferase</fullName>
    </alternativeName>
</protein>
<organism evidence="11 12">
    <name type="scientific">Thiospirillum jenense</name>
    <dbReference type="NCBI Taxonomy" id="1653858"/>
    <lineage>
        <taxon>Bacteria</taxon>
        <taxon>Pseudomonadati</taxon>
        <taxon>Pseudomonadota</taxon>
        <taxon>Gammaproteobacteria</taxon>
        <taxon>Chromatiales</taxon>
        <taxon>Chromatiaceae</taxon>
        <taxon>Thiospirillum</taxon>
    </lineage>
</organism>
<evidence type="ECO:0000256" key="7">
    <source>
        <dbReference type="ARBA" id="ARBA00022679"/>
    </source>
</evidence>
<proteinExistence type="inferred from homology"/>
<evidence type="ECO:0000256" key="4">
    <source>
        <dbReference type="ARBA" id="ARBA00015486"/>
    </source>
</evidence>
<dbReference type="InterPro" id="IPR003200">
    <property type="entry name" value="Nict_dMeBzImd_PRibTrfase"/>
</dbReference>
<dbReference type="Pfam" id="PF02277">
    <property type="entry name" value="DBI_PRT"/>
    <property type="match status" value="1"/>
</dbReference>
<comment type="function">
    <text evidence="10">Catalyzes the synthesis of alpha-ribazole-5'-phosphate from nicotinate mononucleotide (NAMN) and 5,6-dimethylbenzimidazole (DMB).</text>
</comment>
<dbReference type="GO" id="GO:0009236">
    <property type="term" value="P:cobalamin biosynthetic process"/>
    <property type="evidence" value="ECO:0007669"/>
    <property type="project" value="UniProtKB-UniRule"/>
</dbReference>
<evidence type="ECO:0000256" key="10">
    <source>
        <dbReference type="HAMAP-Rule" id="MF_00230"/>
    </source>
</evidence>
<sequence>MKRLDDWFYTPAAQVNLDAQQAALARQAQLTKPHGALGRLEDLAIQLAGLQGTVTPSVKRVRIVIFAADHGIAADNVSAFPQEVTAQMVANMARGGAAISVLARALGAGIELIVLGSVVPIASDPRIRSEIIAPSTANFTQKAAMTDAQLRTALAVGRAAVARARGGGTQLFIGGEMGIGNTTAAAALACAYLNADPAQLVGPGTGIDSERLAHKRQLVAQALELHHHQFKDPFATLMCLGGFEIAAMTGAYIACAHSRLAILVDGFISTAAALAAQRLCPGIEHWMFAAHSSAEPGHRAMTDALGLTPLLDLGMRLGEGSGAALAVPILRHACLLQSEMATFAEAGVADGQ</sequence>
<dbReference type="UniPathway" id="UPA00061">
    <property type="reaction ID" value="UER00516"/>
</dbReference>
<dbReference type="NCBIfam" id="NF000996">
    <property type="entry name" value="PRK00105.1"/>
    <property type="match status" value="1"/>
</dbReference>
<comment type="pathway">
    <text evidence="1 10">Nucleoside biosynthesis; alpha-ribazole biosynthesis; alpha-ribazole from 5,6-dimethylbenzimidazole: step 1/2.</text>
</comment>
<dbReference type="Proteomes" id="UP000548632">
    <property type="component" value="Unassembled WGS sequence"/>
</dbReference>
<dbReference type="SUPFAM" id="SSF52733">
    <property type="entry name" value="Nicotinate mononucleotide:5,6-dimethylbenzimidazole phosphoribosyltransferase (CobT)"/>
    <property type="match status" value="1"/>
</dbReference>
<evidence type="ECO:0000313" key="11">
    <source>
        <dbReference type="EMBL" id="MBB1125152.1"/>
    </source>
</evidence>
<keyword evidence="6 10" id="KW-0328">Glycosyltransferase</keyword>
<dbReference type="GO" id="GO:0008939">
    <property type="term" value="F:nicotinate-nucleotide-dimethylbenzimidazole phosphoribosyltransferase activity"/>
    <property type="evidence" value="ECO:0007669"/>
    <property type="project" value="UniProtKB-UniRule"/>
</dbReference>
<evidence type="ECO:0000256" key="2">
    <source>
        <dbReference type="ARBA" id="ARBA00007110"/>
    </source>
</evidence>
<evidence type="ECO:0000256" key="8">
    <source>
        <dbReference type="ARBA" id="ARBA00030686"/>
    </source>
</evidence>
<feature type="active site" description="Proton acceptor" evidence="10">
    <location>
        <position position="319"/>
    </location>
</feature>
<name>A0A839HFI0_9GAMM</name>
<dbReference type="EMBL" id="JABVCQ010000004">
    <property type="protein sequence ID" value="MBB1125152.1"/>
    <property type="molecule type" value="Genomic_DNA"/>
</dbReference>
<dbReference type="AlphaFoldDB" id="A0A839HFI0"/>
<dbReference type="FunFam" id="3.40.50.10210:FF:000001">
    <property type="entry name" value="Nicotinate-nucleotide--dimethylbenzimidazole phosphoribosyltransferase"/>
    <property type="match status" value="1"/>
</dbReference>
<dbReference type="PANTHER" id="PTHR43463:SF1">
    <property type="entry name" value="NICOTINATE-NUCLEOTIDE--DIMETHYLBENZIMIDAZOLE PHOSPHORIBOSYLTRANSFERASE"/>
    <property type="match status" value="1"/>
</dbReference>
<dbReference type="EC" id="2.4.2.21" evidence="3 10"/>
<dbReference type="Gene3D" id="3.40.50.10210">
    <property type="match status" value="1"/>
</dbReference>
<comment type="caution">
    <text evidence="11">The sequence shown here is derived from an EMBL/GenBank/DDBJ whole genome shotgun (WGS) entry which is preliminary data.</text>
</comment>
<reference evidence="11 12" key="1">
    <citation type="journal article" date="2020" name="Arch. Microbiol.">
        <title>The genome sequence of the giant phototrophic gammaproteobacterium Thiospirillum jenense gives insight into its physiological properties and phylogenetic relationships.</title>
        <authorList>
            <person name="Imhoff J.F."/>
            <person name="Meyer T.E."/>
            <person name="Kyndt J.A."/>
        </authorList>
    </citation>
    <scope>NUCLEOTIDE SEQUENCE [LARGE SCALE GENOMIC DNA]</scope>
    <source>
        <strain evidence="11 12">DSM 216</strain>
    </source>
</reference>
<gene>
    <name evidence="10 11" type="primary">cobT</name>
    <name evidence="11" type="ORF">HUK38_02765</name>
</gene>
<dbReference type="CDD" id="cd02439">
    <property type="entry name" value="DMB-PRT_CobT"/>
    <property type="match status" value="1"/>
</dbReference>
<evidence type="ECO:0000256" key="5">
    <source>
        <dbReference type="ARBA" id="ARBA00022573"/>
    </source>
</evidence>
<evidence type="ECO:0000313" key="12">
    <source>
        <dbReference type="Proteomes" id="UP000548632"/>
    </source>
</evidence>
<dbReference type="Gene3D" id="1.10.1610.10">
    <property type="match status" value="1"/>
</dbReference>
<keyword evidence="12" id="KW-1185">Reference proteome</keyword>
<dbReference type="PANTHER" id="PTHR43463">
    <property type="entry name" value="NICOTINATE-NUCLEOTIDE--DIMETHYLBENZIMIDAZOLE PHOSPHORIBOSYLTRANSFERASE"/>
    <property type="match status" value="1"/>
</dbReference>
<dbReference type="InterPro" id="IPR017846">
    <property type="entry name" value="Nict_dMeBzImd_PRibTrfase_bact"/>
</dbReference>
<evidence type="ECO:0000256" key="6">
    <source>
        <dbReference type="ARBA" id="ARBA00022676"/>
    </source>
</evidence>
<dbReference type="RefSeq" id="WP_182582282.1">
    <property type="nucleotide sequence ID" value="NZ_JABVCQ010000004.1"/>
</dbReference>
<evidence type="ECO:0000256" key="9">
    <source>
        <dbReference type="ARBA" id="ARBA00047340"/>
    </source>
</evidence>
<dbReference type="InterPro" id="IPR023195">
    <property type="entry name" value="Nict_dMeBzImd_PRibTrfase_N"/>
</dbReference>
<evidence type="ECO:0000256" key="1">
    <source>
        <dbReference type="ARBA" id="ARBA00005049"/>
    </source>
</evidence>
<dbReference type="NCBIfam" id="TIGR03160">
    <property type="entry name" value="cobT_DBIPRT"/>
    <property type="match status" value="1"/>
</dbReference>
<evidence type="ECO:0000256" key="3">
    <source>
        <dbReference type="ARBA" id="ARBA00011991"/>
    </source>
</evidence>
<keyword evidence="7 10" id="KW-0808">Transferase</keyword>
<accession>A0A839HFI0</accession>
<comment type="similarity">
    <text evidence="2 10">Belongs to the CobT family.</text>
</comment>
<comment type="catalytic activity">
    <reaction evidence="9 10">
        <text>5,6-dimethylbenzimidazole + nicotinate beta-D-ribonucleotide = alpha-ribazole 5'-phosphate + nicotinate + H(+)</text>
        <dbReference type="Rhea" id="RHEA:11196"/>
        <dbReference type="ChEBI" id="CHEBI:15378"/>
        <dbReference type="ChEBI" id="CHEBI:15890"/>
        <dbReference type="ChEBI" id="CHEBI:32544"/>
        <dbReference type="ChEBI" id="CHEBI:57502"/>
        <dbReference type="ChEBI" id="CHEBI:57918"/>
        <dbReference type="EC" id="2.4.2.21"/>
    </reaction>
</comment>